<accession>A0A1V0M6D1</accession>
<dbReference type="AlphaFoldDB" id="A0A1V0M6D1"/>
<evidence type="ECO:0000256" key="1">
    <source>
        <dbReference type="SAM" id="MobiDB-lite"/>
    </source>
</evidence>
<dbReference type="EMBL" id="KY494864">
    <property type="protein sequence ID" value="ARD70456.1"/>
    <property type="molecule type" value="Genomic_DNA"/>
</dbReference>
<evidence type="ECO:0000313" key="2">
    <source>
        <dbReference type="EMBL" id="ARD70456.1"/>
    </source>
</evidence>
<protein>
    <submittedName>
        <fullName evidence="2">Uncharacterized protein</fullName>
    </submittedName>
</protein>
<feature type="region of interest" description="Disordered" evidence="1">
    <location>
        <begin position="78"/>
        <end position="100"/>
    </location>
</feature>
<name>A0A1V0M6D1_PSEAI</name>
<geneLocation type="plasmid" evidence="2">
    <name>pJB37</name>
</geneLocation>
<keyword evidence="2" id="KW-0614">Plasmid</keyword>
<proteinExistence type="predicted"/>
<organism evidence="2">
    <name type="scientific">Pseudomonas aeruginosa</name>
    <dbReference type="NCBI Taxonomy" id="287"/>
    <lineage>
        <taxon>Bacteria</taxon>
        <taxon>Pseudomonadati</taxon>
        <taxon>Pseudomonadota</taxon>
        <taxon>Gammaproteobacteria</taxon>
        <taxon>Pseudomonadales</taxon>
        <taxon>Pseudomonadaceae</taxon>
        <taxon>Pseudomonas</taxon>
    </lineage>
</organism>
<sequence>MWHRSTSKIMGAAFQSAVKTKNHKETHMETRLWTVARFPVGSWTTGGRPEDSDYEFSEVYQIPAESREKATKKAQAVRSRLKKKGLPFPTQKQPYREDFK</sequence>
<reference evidence="2" key="1">
    <citation type="submission" date="2017-01" db="EMBL/GenBank/DDBJ databases">
        <title>Complete nucleotide sequence of an IncP-2 blaVIM-2-harboring megaplasmid from Pseudomonas aeruginosa.</title>
        <authorList>
            <person name="Botelho J."/>
            <person name="Grosso F."/>
            <person name="Mabrouk A."/>
            <person name="Peixe L."/>
        </authorList>
    </citation>
    <scope>NUCLEOTIDE SEQUENCE</scope>
    <source>
        <strain evidence="2">FFUP_PS_37</strain>
        <plasmid evidence="2">pJB37</plasmid>
    </source>
</reference>